<keyword evidence="3" id="KW-1185">Reference proteome</keyword>
<feature type="compositionally biased region" description="Basic and acidic residues" evidence="1">
    <location>
        <begin position="1"/>
        <end position="27"/>
    </location>
</feature>
<organism evidence="2 3">
    <name type="scientific">Intoshia linei</name>
    <dbReference type="NCBI Taxonomy" id="1819745"/>
    <lineage>
        <taxon>Eukaryota</taxon>
        <taxon>Metazoa</taxon>
        <taxon>Spiralia</taxon>
        <taxon>Lophotrochozoa</taxon>
        <taxon>Mesozoa</taxon>
        <taxon>Orthonectida</taxon>
        <taxon>Rhopaluridae</taxon>
        <taxon>Intoshia</taxon>
    </lineage>
</organism>
<dbReference type="AlphaFoldDB" id="A0A177B5S9"/>
<sequence>MILRVRSDREGSTISGLHDEYELSQHDHHQRRRYPQCHIDDNKSSPLFKGSDYPTNSRLYIWRSHQNLNIQNQIDQIYQ</sequence>
<dbReference type="Proteomes" id="UP000078046">
    <property type="component" value="Unassembled WGS sequence"/>
</dbReference>
<feature type="region of interest" description="Disordered" evidence="1">
    <location>
        <begin position="1"/>
        <end position="50"/>
    </location>
</feature>
<dbReference type="EMBL" id="LWCA01000390">
    <property type="protein sequence ID" value="OAF68774.1"/>
    <property type="molecule type" value="Genomic_DNA"/>
</dbReference>
<evidence type="ECO:0000313" key="2">
    <source>
        <dbReference type="EMBL" id="OAF68774.1"/>
    </source>
</evidence>
<comment type="caution">
    <text evidence="2">The sequence shown here is derived from an EMBL/GenBank/DDBJ whole genome shotgun (WGS) entry which is preliminary data.</text>
</comment>
<name>A0A177B5S9_9BILA</name>
<reference evidence="2 3" key="1">
    <citation type="submission" date="2016-04" db="EMBL/GenBank/DDBJ databases">
        <title>The genome of Intoshia linei affirms orthonectids as highly simplified spiralians.</title>
        <authorList>
            <person name="Mikhailov K.V."/>
            <person name="Slusarev G.S."/>
            <person name="Nikitin M.A."/>
            <person name="Logacheva M.D."/>
            <person name="Penin A."/>
            <person name="Aleoshin V."/>
            <person name="Panchin Y.V."/>
        </authorList>
    </citation>
    <scope>NUCLEOTIDE SEQUENCE [LARGE SCALE GENOMIC DNA]</scope>
    <source>
        <strain evidence="2">Intl2013</strain>
        <tissue evidence="2">Whole animal</tissue>
    </source>
</reference>
<proteinExistence type="predicted"/>
<accession>A0A177B5S9</accession>
<gene>
    <name evidence="2" type="ORF">A3Q56_03468</name>
</gene>
<protein>
    <submittedName>
        <fullName evidence="2">Uncharacterized protein</fullName>
    </submittedName>
</protein>
<evidence type="ECO:0000313" key="3">
    <source>
        <dbReference type="Proteomes" id="UP000078046"/>
    </source>
</evidence>
<evidence type="ECO:0000256" key="1">
    <source>
        <dbReference type="SAM" id="MobiDB-lite"/>
    </source>
</evidence>